<proteinExistence type="predicted"/>
<dbReference type="EMBL" id="OE007780">
    <property type="protein sequence ID" value="CAD7463328.1"/>
    <property type="molecule type" value="Genomic_DNA"/>
</dbReference>
<dbReference type="AlphaFoldDB" id="A0A7R9IRY4"/>
<evidence type="ECO:0000313" key="1">
    <source>
        <dbReference type="EMBL" id="CAD7463328.1"/>
    </source>
</evidence>
<accession>A0A7R9IRY4</accession>
<organism evidence="1">
    <name type="scientific">Timema tahoe</name>
    <dbReference type="NCBI Taxonomy" id="61484"/>
    <lineage>
        <taxon>Eukaryota</taxon>
        <taxon>Metazoa</taxon>
        <taxon>Ecdysozoa</taxon>
        <taxon>Arthropoda</taxon>
        <taxon>Hexapoda</taxon>
        <taxon>Insecta</taxon>
        <taxon>Pterygota</taxon>
        <taxon>Neoptera</taxon>
        <taxon>Polyneoptera</taxon>
        <taxon>Phasmatodea</taxon>
        <taxon>Timematodea</taxon>
        <taxon>Timematoidea</taxon>
        <taxon>Timematidae</taxon>
        <taxon>Timema</taxon>
    </lineage>
</organism>
<sequence length="105" mass="11992">MVALSSLDERCNNEMEMETQQWLNDRSKRIRLLHERQDHELEQFDEESARLGFRTCPNCALPLPSPGCFPMGHHSMVGGPTHFGPRFTPNSIKLIFGGSSSKQYQ</sequence>
<protein>
    <submittedName>
        <fullName evidence="1">Uncharacterized protein</fullName>
    </submittedName>
</protein>
<reference evidence="1" key="1">
    <citation type="submission" date="2020-11" db="EMBL/GenBank/DDBJ databases">
        <authorList>
            <person name="Tran Van P."/>
        </authorList>
    </citation>
    <scope>NUCLEOTIDE SEQUENCE</scope>
</reference>
<name>A0A7R9IRY4_9NEOP</name>
<gene>
    <name evidence="1" type="ORF">TTEB3V08_LOCUS11214</name>
</gene>